<dbReference type="Proteomes" id="UP000184330">
    <property type="component" value="Unassembled WGS sequence"/>
</dbReference>
<evidence type="ECO:0000313" key="3">
    <source>
        <dbReference type="Proteomes" id="UP000184330"/>
    </source>
</evidence>
<evidence type="ECO:0000259" key="1">
    <source>
        <dbReference type="Pfam" id="PF20150"/>
    </source>
</evidence>
<dbReference type="AlphaFoldDB" id="A0A1L7X524"/>
<proteinExistence type="predicted"/>
<sequence>MSRSWGTLADKRGGYPILPNSNDLLSPSPILSNSIHRVCVQLPDSRLLPFGVILWKLYVLLATYHSLKSQLGMLTFGPVITALTLTPIFAPTSGVLQIKMTNTDIDHDIFYILSLRDMPDANQESLANLLEDDPKIFKSLSGSKALAVLHASQESRQVGLKHYSLEFGTKFESKLGSMTLTLTSPAKIYVNWNCDIILPTGCANYHTMGGFNAIMNALEEGSRVCRLAVEYGTAFQLKYYFSKHPLPLNEVILYCHIPSGEMPSDEHTDTNLDLNIISGNQRYELVDRRCFLQDIEHDTDFYEATDVARLDLSDLGWTIMAQEMLDQTLLDIARDEKLANWKPPKVEVMLLRCHEEES</sequence>
<dbReference type="InterPro" id="IPR045518">
    <property type="entry name" value="2EXR"/>
</dbReference>
<organism evidence="2 3">
    <name type="scientific">Phialocephala subalpina</name>
    <dbReference type="NCBI Taxonomy" id="576137"/>
    <lineage>
        <taxon>Eukaryota</taxon>
        <taxon>Fungi</taxon>
        <taxon>Dikarya</taxon>
        <taxon>Ascomycota</taxon>
        <taxon>Pezizomycotina</taxon>
        <taxon>Leotiomycetes</taxon>
        <taxon>Helotiales</taxon>
        <taxon>Mollisiaceae</taxon>
        <taxon>Phialocephala</taxon>
        <taxon>Phialocephala fortinii species complex</taxon>
    </lineage>
</organism>
<evidence type="ECO:0000313" key="2">
    <source>
        <dbReference type="EMBL" id="CZR60129.1"/>
    </source>
</evidence>
<feature type="domain" description="2EXR" evidence="1">
    <location>
        <begin position="143"/>
        <end position="197"/>
    </location>
</feature>
<accession>A0A1L7X524</accession>
<dbReference type="Pfam" id="PF20150">
    <property type="entry name" value="2EXR"/>
    <property type="match status" value="1"/>
</dbReference>
<dbReference type="OrthoDB" id="3473305at2759"/>
<name>A0A1L7X524_9HELO</name>
<keyword evidence="3" id="KW-1185">Reference proteome</keyword>
<dbReference type="EMBL" id="FJOG01000015">
    <property type="protein sequence ID" value="CZR60129.1"/>
    <property type="molecule type" value="Genomic_DNA"/>
</dbReference>
<gene>
    <name evidence="2" type="ORF">PAC_10024</name>
</gene>
<protein>
    <recommendedName>
        <fullName evidence="1">2EXR domain-containing protein</fullName>
    </recommendedName>
</protein>
<reference evidence="2 3" key="1">
    <citation type="submission" date="2016-03" db="EMBL/GenBank/DDBJ databases">
        <authorList>
            <person name="Ploux O."/>
        </authorList>
    </citation>
    <scope>NUCLEOTIDE SEQUENCE [LARGE SCALE GENOMIC DNA]</scope>
    <source>
        <strain evidence="2 3">UAMH 11012</strain>
    </source>
</reference>